<dbReference type="PRINTS" id="PR01431">
    <property type="entry name" value="TUBERIN"/>
</dbReference>
<evidence type="ECO:0000256" key="5">
    <source>
        <dbReference type="ARBA" id="ARBA00022843"/>
    </source>
</evidence>
<dbReference type="InterPro" id="IPR016024">
    <property type="entry name" value="ARM-type_fold"/>
</dbReference>
<dbReference type="GO" id="GO:0005634">
    <property type="term" value="C:nucleus"/>
    <property type="evidence" value="ECO:0007669"/>
    <property type="project" value="InterPro"/>
</dbReference>
<comment type="subcellular location">
    <subcellularLocation>
        <location evidence="1">Cytoplasm</location>
        <location evidence="1">Cytosol</location>
    </subcellularLocation>
    <subcellularLocation>
        <location evidence="8">Lysosome membrane</location>
        <topology evidence="8">Peripheral membrane protein</topology>
    </subcellularLocation>
</comment>
<evidence type="ECO:0000256" key="13">
    <source>
        <dbReference type="SAM" id="MobiDB-lite"/>
    </source>
</evidence>
<evidence type="ECO:0000313" key="16">
    <source>
        <dbReference type="Proteomes" id="UP000001811"/>
    </source>
</evidence>
<organism evidence="15 16">
    <name type="scientific">Oryctolagus cuniculus</name>
    <name type="common">Rabbit</name>
    <dbReference type="NCBI Taxonomy" id="9986"/>
    <lineage>
        <taxon>Eukaryota</taxon>
        <taxon>Metazoa</taxon>
        <taxon>Chordata</taxon>
        <taxon>Craniata</taxon>
        <taxon>Vertebrata</taxon>
        <taxon>Euteleostomi</taxon>
        <taxon>Mammalia</taxon>
        <taxon>Eutheria</taxon>
        <taxon>Euarchontoglires</taxon>
        <taxon>Glires</taxon>
        <taxon>Lagomorpha</taxon>
        <taxon>Leporidae</taxon>
        <taxon>Oryctolagus</taxon>
    </lineage>
</organism>
<dbReference type="GeneTree" id="ENSGT00950000183139"/>
<evidence type="ECO:0000256" key="4">
    <source>
        <dbReference type="ARBA" id="ARBA00022553"/>
    </source>
</evidence>
<evidence type="ECO:0000256" key="1">
    <source>
        <dbReference type="ARBA" id="ARBA00004514"/>
    </source>
</evidence>
<dbReference type="AlphaFoldDB" id="A0A5F9C8T3"/>
<evidence type="ECO:0000259" key="14">
    <source>
        <dbReference type="PROSITE" id="PS50085"/>
    </source>
</evidence>
<sequence length="1234" mass="135411">HTLKHHTNTCTHITYTCMHMDTCTHTHLCVHKQALTHADAHALHTHLHAHNTVYIHTSVHVNTCIYMHTHNTYIWVHTLTHTCTHTCTRCPRRGVSKALAAAGSLKGAHLPAPCPVQEELINTVVISQLSHIPEDNDHQVRKLATQLLVDLAEGCHTHHFNSLLDVIEKVTARSLSPPPELDERGAAAYSASLEDVKTAVLGLLVILQTKLYTLPASHATRVYETLVSHLQLHYKHNYTLPIASSIRLQAFDFLLLLRADSLHRLGLPNKDGVVRFSPYCLCDYIEPERSSEKKASGPLSPPTGPPGPAHAGPAVRLGYLPYSLLFGLLLQCLKQVRRHPLASRCTVAGRPHGCSRRQLSGPKTLERLRGTPEGFCRTDLHLAVVPVLTALISYHNYLDKSKQREMVYCLEQGLIHRCAGQCVVALAVCSVEMPDIIIKALPVLVVKLTHISATASMAVPLLEFLSTLARLPHLYRNFAAEQYASVFAISLPYTNPSKFNQYIVCLAHHVIAMWFIRCRLPFRKDFVPYITKGLRSNVLMSFDDTPEKDSFRARSTSLNERPKRIQTSLTSASLGSADENSMAQADDNLKNLHLELTETCLDMMARYVFSNFTAVPKRSPVGEFLLAGGRTKTWLVGNKLVTVTTSVGTGTRSLLGLDSGELQGGGPELSSDPGVHLRQTKEAPAKLESQAGQQVSRGARDRVRSMSGGHGLRVGALDPPTSHFPGSPSAPGTQAAPAAKPDRASAGTQGPAQERTNLAAYVPLLTQGWAEILVRRPTGNTSWLMSLENPLSPFSSDINNMPLQELSNALMAAERFKEHRDTALYKSLSVPAASTARPPPLPRSNTGGRGPPLPGLPQRLPGRTPCCGRHLETGSHPLPYLPVGRPALGPAWSLLGGQDASEEWGGPASPRSEPGARPPPGTPPGSPRPLSSPGSGLQARVAPSAGRDTLWLQSFERSVQLLDQIPSYDTHKIAVLYVGEGQSNSELAILSNEHGSYRYAEFLTGLGKLIELKDCQPDKVYLGGLDVCGEDGQFTYCWHDDIMQAVFHIATLMPTKDVDKHRCDKKRHLGNDFVSIVYNDSGEDFKLGTIRGQFNFVHVIITPLDYECNLVSLQCRKGEARGGQAPAEWWPRCLQVGAQAVLRPQMASQVHHSRSNPTDIYPSKWIARLRHIKRLRQRIREAAQYSNSSLPVLHTHTPAHAKAPAQAPAEPAPPYETGQRKRLLSSVDDFTEFV</sequence>
<keyword evidence="6" id="KW-0472">Membrane</keyword>
<dbReference type="FunFam" id="3.40.50.11210:FF:000004">
    <property type="entry name" value="Tuberin isoform X3"/>
    <property type="match status" value="1"/>
</dbReference>
<dbReference type="Proteomes" id="UP000001811">
    <property type="component" value="Unplaced"/>
</dbReference>
<evidence type="ECO:0000256" key="12">
    <source>
        <dbReference type="PROSITE-ProRule" id="PRU00165"/>
    </source>
</evidence>
<dbReference type="GO" id="GO:0045202">
    <property type="term" value="C:synapse"/>
    <property type="evidence" value="ECO:0007669"/>
    <property type="project" value="UniProtKB-ARBA"/>
</dbReference>
<dbReference type="InterPro" id="IPR018515">
    <property type="entry name" value="Tuberin-type_domain"/>
</dbReference>
<evidence type="ECO:0000256" key="10">
    <source>
        <dbReference type="ARBA" id="ARBA00070662"/>
    </source>
</evidence>
<keyword evidence="7" id="KW-0458">Lysosome</keyword>
<evidence type="ECO:0000256" key="2">
    <source>
        <dbReference type="ARBA" id="ARBA00022468"/>
    </source>
</evidence>
<dbReference type="GO" id="GO:0005765">
    <property type="term" value="C:lysosomal membrane"/>
    <property type="evidence" value="ECO:0007669"/>
    <property type="project" value="UniProtKB-SubCell"/>
</dbReference>
<evidence type="ECO:0000256" key="3">
    <source>
        <dbReference type="ARBA" id="ARBA00022490"/>
    </source>
</evidence>
<proteinExistence type="predicted"/>
<reference evidence="15" key="3">
    <citation type="submission" date="2025-09" db="UniProtKB">
        <authorList>
            <consortium name="Ensembl"/>
        </authorList>
    </citation>
    <scope>IDENTIFICATION</scope>
    <source>
        <strain evidence="15">Thorbecke</strain>
    </source>
</reference>
<feature type="compositionally biased region" description="Pro residues" evidence="13">
    <location>
        <begin position="916"/>
        <end position="927"/>
    </location>
</feature>
<keyword evidence="4" id="KW-0597">Phosphoprotein</keyword>
<reference evidence="15 16" key="1">
    <citation type="journal article" date="2011" name="Nature">
        <title>A high-resolution map of human evolutionary constraint using 29 mammals.</title>
        <authorList>
            <person name="Lindblad-Toh K."/>
            <person name="Garber M."/>
            <person name="Zuk O."/>
            <person name="Lin M.F."/>
            <person name="Parker B.J."/>
            <person name="Washietl S."/>
            <person name="Kheradpour P."/>
            <person name="Ernst J."/>
            <person name="Jordan G."/>
            <person name="Mauceli E."/>
            <person name="Ward L.D."/>
            <person name="Lowe C.B."/>
            <person name="Holloway A.K."/>
            <person name="Clamp M."/>
            <person name="Gnerre S."/>
            <person name="Alfoldi J."/>
            <person name="Beal K."/>
            <person name="Chang J."/>
            <person name="Clawson H."/>
            <person name="Cuff J."/>
            <person name="Di Palma F."/>
            <person name="Fitzgerald S."/>
            <person name="Flicek P."/>
            <person name="Guttman M."/>
            <person name="Hubisz M.J."/>
            <person name="Jaffe D.B."/>
            <person name="Jungreis I."/>
            <person name="Kent W.J."/>
            <person name="Kostka D."/>
            <person name="Lara M."/>
            <person name="Martins A.L."/>
            <person name="Massingham T."/>
            <person name="Moltke I."/>
            <person name="Raney B.J."/>
            <person name="Rasmussen M.D."/>
            <person name="Robinson J."/>
            <person name="Stark A."/>
            <person name="Vilella A.J."/>
            <person name="Wen J."/>
            <person name="Xie X."/>
            <person name="Zody M.C."/>
            <person name="Baldwin J."/>
            <person name="Bloom T."/>
            <person name="Chin C.W."/>
            <person name="Heiman D."/>
            <person name="Nicol R."/>
            <person name="Nusbaum C."/>
            <person name="Young S."/>
            <person name="Wilkinson J."/>
            <person name="Worley K.C."/>
            <person name="Kovar C.L."/>
            <person name="Muzny D.M."/>
            <person name="Gibbs R.A."/>
            <person name="Cree A."/>
            <person name="Dihn H.H."/>
            <person name="Fowler G."/>
            <person name="Jhangiani S."/>
            <person name="Joshi V."/>
            <person name="Lee S."/>
            <person name="Lewis L.R."/>
            <person name="Nazareth L.V."/>
            <person name="Okwuonu G."/>
            <person name="Santibanez J."/>
            <person name="Warren W.C."/>
            <person name="Mardis E.R."/>
            <person name="Weinstock G.M."/>
            <person name="Wilson R.K."/>
            <person name="Delehaunty K."/>
            <person name="Dooling D."/>
            <person name="Fronik C."/>
            <person name="Fulton L."/>
            <person name="Fulton B."/>
            <person name="Graves T."/>
            <person name="Minx P."/>
            <person name="Sodergren E."/>
            <person name="Birney E."/>
            <person name="Margulies E.H."/>
            <person name="Herrero J."/>
            <person name="Green E.D."/>
            <person name="Haussler D."/>
            <person name="Siepel A."/>
            <person name="Goldman N."/>
            <person name="Pollard K.S."/>
            <person name="Pedersen J.S."/>
            <person name="Lander E.S."/>
            <person name="Kellis M."/>
        </authorList>
    </citation>
    <scope>NUCLEOTIDE SEQUENCE [LARGE SCALE GENOMIC DNA]</scope>
    <source>
        <strain evidence="16">Thorbecke</strain>
    </source>
</reference>
<dbReference type="SUPFAM" id="SSF48371">
    <property type="entry name" value="ARM repeat"/>
    <property type="match status" value="1"/>
</dbReference>
<dbReference type="InterPro" id="IPR035974">
    <property type="entry name" value="Rap/Ran-GAP_sf"/>
</dbReference>
<feature type="compositionally biased region" description="Low complexity" evidence="13">
    <location>
        <begin position="1199"/>
        <end position="1209"/>
    </location>
</feature>
<protein>
    <recommendedName>
        <fullName evidence="10">Tuberin</fullName>
    </recommendedName>
    <alternativeName>
        <fullName evidence="11">Tuberous sclerosis 2 protein homolog</fullName>
    </alternativeName>
</protein>
<feature type="region of interest" description="Disordered" evidence="13">
    <location>
        <begin position="547"/>
        <end position="577"/>
    </location>
</feature>
<feature type="compositionally biased region" description="Polar residues" evidence="13">
    <location>
        <begin position="553"/>
        <end position="577"/>
    </location>
</feature>
<feature type="region of interest" description="Disordered" evidence="13">
    <location>
        <begin position="1199"/>
        <end position="1221"/>
    </location>
</feature>
<dbReference type="GO" id="GO:0005096">
    <property type="term" value="F:GTPase activator activity"/>
    <property type="evidence" value="ECO:0007669"/>
    <property type="project" value="UniProtKB-UniRule"/>
</dbReference>
<dbReference type="GO" id="GO:0051056">
    <property type="term" value="P:regulation of small GTPase mediated signal transduction"/>
    <property type="evidence" value="ECO:0007669"/>
    <property type="project" value="InterPro"/>
</dbReference>
<dbReference type="GO" id="GO:0046627">
    <property type="term" value="P:negative regulation of insulin receptor signaling pathway"/>
    <property type="evidence" value="ECO:0007669"/>
    <property type="project" value="TreeGrafter"/>
</dbReference>
<feature type="region of interest" description="Disordered" evidence="13">
    <location>
        <begin position="892"/>
        <end position="942"/>
    </location>
</feature>
<dbReference type="Bgee" id="ENSOCUG00000012834">
    <property type="expression patterns" value="Expressed in uterus and 16 other cell types or tissues"/>
</dbReference>
<keyword evidence="5" id="KW-0832">Ubl conjugation</keyword>
<dbReference type="InterPro" id="IPR027107">
    <property type="entry name" value="Tuberin/Ral-act_asu"/>
</dbReference>
<comment type="function">
    <text evidence="9">Catalytic component of the TSC-TBC complex, a multiprotein complex that acts as a negative regulator of the canonical mTORC1 complex, an evolutionarily conserved central nutrient sensor that stimulates anabolic reactions and macromolecule biosynthesis to promote cellular biomass generation and growth. Within the TSC-TBC complex, TSC2 acts as a GTPase-activating protein (GAP) for the small GTPase RHEB, a direct activator of the protein kinase activity of mTORC1. In absence of nutrients, the TSC-TBC complex inhibits mTORC1, thereby preventing phosphorylation of ribosomal protein S6 kinase (RPS6KB1 and RPS6KB2) and EIF4EBP1 (4E-BP1) by the mTORC1 signaling. The TSC-TBC complex is inactivated in response to nutrients, relieving inhibition of mTORC1. Involved in microtubule-mediated protein transport via its ability to regulate mTORC1 signaling. Also stimulates the intrinsic GTPase activity of the Ras-related proteins RAP1A and RAB5.</text>
</comment>
<evidence type="ECO:0000256" key="6">
    <source>
        <dbReference type="ARBA" id="ARBA00023136"/>
    </source>
</evidence>
<feature type="region of interest" description="Disordered" evidence="13">
    <location>
        <begin position="682"/>
        <end position="751"/>
    </location>
</feature>
<keyword evidence="2 12" id="KW-0343">GTPase activation</keyword>
<dbReference type="GO" id="GO:0051726">
    <property type="term" value="P:regulation of cell cycle"/>
    <property type="evidence" value="ECO:0007669"/>
    <property type="project" value="TreeGrafter"/>
</dbReference>
<dbReference type="PANTHER" id="PTHR10063:SF0">
    <property type="entry name" value="TUBERIN"/>
    <property type="match status" value="1"/>
</dbReference>
<evidence type="ECO:0000256" key="11">
    <source>
        <dbReference type="ARBA" id="ARBA00076246"/>
    </source>
</evidence>
<dbReference type="GO" id="GO:0030178">
    <property type="term" value="P:negative regulation of Wnt signaling pathway"/>
    <property type="evidence" value="ECO:0007669"/>
    <property type="project" value="TreeGrafter"/>
</dbReference>
<keyword evidence="3" id="KW-0963">Cytoplasm</keyword>
<evidence type="ECO:0000256" key="7">
    <source>
        <dbReference type="ARBA" id="ARBA00023228"/>
    </source>
</evidence>
<dbReference type="InterPro" id="IPR000331">
    <property type="entry name" value="Rap/Ran_GAP_dom"/>
</dbReference>
<dbReference type="GO" id="GO:0033596">
    <property type="term" value="C:TSC1-TSC2 complex"/>
    <property type="evidence" value="ECO:0007669"/>
    <property type="project" value="InterPro"/>
</dbReference>
<dbReference type="Pfam" id="PF03542">
    <property type="entry name" value="Tuberin"/>
    <property type="match status" value="2"/>
</dbReference>
<dbReference type="GO" id="GO:0016241">
    <property type="term" value="P:regulation of macroautophagy"/>
    <property type="evidence" value="ECO:0007669"/>
    <property type="project" value="UniProtKB-ARBA"/>
</dbReference>
<dbReference type="GO" id="GO:0051898">
    <property type="term" value="P:negative regulation of phosphatidylinositol 3-kinase/protein kinase B signal transduction"/>
    <property type="evidence" value="ECO:0007669"/>
    <property type="project" value="TreeGrafter"/>
</dbReference>
<dbReference type="Gene3D" id="3.40.50.11210">
    <property type="entry name" value="Rap/Ran-GAP"/>
    <property type="match status" value="1"/>
</dbReference>
<dbReference type="GO" id="GO:0032007">
    <property type="term" value="P:negative regulation of TOR signaling"/>
    <property type="evidence" value="ECO:0007669"/>
    <property type="project" value="InterPro"/>
</dbReference>
<accession>A0A5F9C8T3</accession>
<reference evidence="15" key="2">
    <citation type="submission" date="2025-08" db="UniProtKB">
        <authorList>
            <consortium name="Ensembl"/>
        </authorList>
    </citation>
    <scope>IDENTIFICATION</scope>
    <source>
        <strain evidence="15">Thorbecke</strain>
    </source>
</reference>
<dbReference type="SUPFAM" id="SSF111347">
    <property type="entry name" value="Rap/Ran-GAP"/>
    <property type="match status" value="1"/>
</dbReference>
<feature type="region of interest" description="Disordered" evidence="13">
    <location>
        <begin position="829"/>
        <end position="870"/>
    </location>
</feature>
<evidence type="ECO:0000256" key="9">
    <source>
        <dbReference type="ARBA" id="ARBA00054764"/>
    </source>
</evidence>
<gene>
    <name evidence="15" type="primary">TSC2</name>
</gene>
<feature type="region of interest" description="Disordered" evidence="13">
    <location>
        <begin position="291"/>
        <end position="310"/>
    </location>
</feature>
<dbReference type="InterPro" id="IPR003913">
    <property type="entry name" value="Tuberin"/>
</dbReference>
<name>A0A5F9C8T3_RABIT</name>
<dbReference type="PANTHER" id="PTHR10063">
    <property type="entry name" value="TUBERIN"/>
    <property type="match status" value="1"/>
</dbReference>
<feature type="domain" description="Rap-GAP" evidence="14">
    <location>
        <begin position="959"/>
        <end position="1183"/>
    </location>
</feature>
<dbReference type="Pfam" id="PF02145">
    <property type="entry name" value="Rap_GAP"/>
    <property type="match status" value="1"/>
</dbReference>
<evidence type="ECO:0000256" key="8">
    <source>
        <dbReference type="ARBA" id="ARBA00023765"/>
    </source>
</evidence>
<dbReference type="Ensembl" id="ENSOCUT00000035860.1">
    <property type="protein sequence ID" value="ENSOCUP00000029450.1"/>
    <property type="gene ID" value="ENSOCUG00000012834.4"/>
</dbReference>
<evidence type="ECO:0000313" key="15">
    <source>
        <dbReference type="Ensembl" id="ENSOCUP00000029450.1"/>
    </source>
</evidence>
<dbReference type="PROSITE" id="PS50085">
    <property type="entry name" value="RAPGAP"/>
    <property type="match status" value="1"/>
</dbReference>
<keyword evidence="16" id="KW-1185">Reference proteome</keyword>
<feature type="compositionally biased region" description="Pro residues" evidence="13">
    <location>
        <begin position="299"/>
        <end position="308"/>
    </location>
</feature>